<dbReference type="Proteomes" id="UP000282321">
    <property type="component" value="Unassembled WGS sequence"/>
</dbReference>
<dbReference type="Pfam" id="PF13487">
    <property type="entry name" value="HD_5"/>
    <property type="match status" value="1"/>
</dbReference>
<protein>
    <recommendedName>
        <fullName evidence="1">HD-GYP domain-containing protein</fullName>
    </recommendedName>
</protein>
<dbReference type="InterPro" id="IPR037522">
    <property type="entry name" value="HD_GYP_dom"/>
</dbReference>
<evidence type="ECO:0000259" key="1">
    <source>
        <dbReference type="PROSITE" id="PS51832"/>
    </source>
</evidence>
<proteinExistence type="predicted"/>
<dbReference type="InterPro" id="IPR003607">
    <property type="entry name" value="HD/PDEase_dom"/>
</dbReference>
<organism evidence="2 3">
    <name type="scientific">candidate division TA06 bacterium</name>
    <dbReference type="NCBI Taxonomy" id="2250710"/>
    <lineage>
        <taxon>Bacteria</taxon>
        <taxon>Bacteria division TA06</taxon>
    </lineage>
</organism>
<dbReference type="PROSITE" id="PS51832">
    <property type="entry name" value="HD_GYP"/>
    <property type="match status" value="1"/>
</dbReference>
<accession>A0A660S7U8</accession>
<name>A0A660S7U8_UNCT6</name>
<evidence type="ECO:0000313" key="3">
    <source>
        <dbReference type="Proteomes" id="UP000282321"/>
    </source>
</evidence>
<dbReference type="PANTHER" id="PTHR43155:SF2">
    <property type="entry name" value="CYCLIC DI-GMP PHOSPHODIESTERASE PA4108"/>
    <property type="match status" value="1"/>
</dbReference>
<sequence>MNNKSDVLNHFYNYINKLDSLYNLSEKEFENYNDRVMEFLTASVFNRSSSYENALPLSLKLSNLGDSYTAYLFLKAESKTRKNKYEKIFYKAKAVANLLFTGIYQKSETMLLELLNEVGNTRIDIGLQCYILVMLGQLSAIFKEDYATAENYLVKVQTLYKRAPENNPPGMDSISQEDLLILYYNSLFEIYNRALWKNTEMDRELYIEKVKSLDALPKSEDQYFNILYKLNKIENMIAVKEYNTALQELKYFDKIIKNSVFERWVRPSIFRDYARIYSKIGDSELMYKYAKMSIMSCKIYGNALDENIMINDILDIIFEYGKTSTEVQTNIGGNYFIDQLMRLLRLKDWYTSADHSANVRNISLNIIDYMVKKKRIKIDTTTLNELKYGAYLHDIGKLYIPWFELNKITPLTKEEFTLIKNHTVFGKRILDRLGMERIDKYALGHHERINRKGYPFRLKPDILTNIVAASDYFDAATSTSRKYKTPKNYDRACEELLKETGKGFYPEIISSLCSIVKSGEDPKVYTSEK</sequence>
<reference evidence="2 3" key="1">
    <citation type="submission" date="2018-06" db="EMBL/GenBank/DDBJ databases">
        <title>Extensive metabolic versatility and redundancy in microbially diverse, dynamic hydrothermal sediments.</title>
        <authorList>
            <person name="Dombrowski N."/>
            <person name="Teske A."/>
            <person name="Baker B.J."/>
        </authorList>
    </citation>
    <scope>NUCLEOTIDE SEQUENCE [LARGE SCALE GENOMIC DNA]</scope>
    <source>
        <strain evidence="2">B35_G9</strain>
    </source>
</reference>
<dbReference type="PANTHER" id="PTHR43155">
    <property type="entry name" value="CYCLIC DI-GMP PHOSPHODIESTERASE PA4108-RELATED"/>
    <property type="match status" value="1"/>
</dbReference>
<dbReference type="Gene3D" id="1.10.3210.10">
    <property type="entry name" value="Hypothetical protein af1432"/>
    <property type="match status" value="1"/>
</dbReference>
<dbReference type="CDD" id="cd00077">
    <property type="entry name" value="HDc"/>
    <property type="match status" value="1"/>
</dbReference>
<evidence type="ECO:0000313" key="2">
    <source>
        <dbReference type="EMBL" id="RKX65337.1"/>
    </source>
</evidence>
<dbReference type="EMBL" id="QNBC01000096">
    <property type="protein sequence ID" value="RKX65337.1"/>
    <property type="molecule type" value="Genomic_DNA"/>
</dbReference>
<comment type="caution">
    <text evidence="2">The sequence shown here is derived from an EMBL/GenBank/DDBJ whole genome shotgun (WGS) entry which is preliminary data.</text>
</comment>
<dbReference type="SUPFAM" id="SSF109604">
    <property type="entry name" value="HD-domain/PDEase-like"/>
    <property type="match status" value="1"/>
</dbReference>
<gene>
    <name evidence="2" type="ORF">DRP44_06555</name>
</gene>
<feature type="domain" description="HD-GYP" evidence="1">
    <location>
        <begin position="329"/>
        <end position="528"/>
    </location>
</feature>
<dbReference type="AlphaFoldDB" id="A0A660S7U8"/>